<dbReference type="InterPro" id="IPR027417">
    <property type="entry name" value="P-loop_NTPase"/>
</dbReference>
<dbReference type="GO" id="GO:0005778">
    <property type="term" value="C:peroxisomal membrane"/>
    <property type="evidence" value="ECO:0007669"/>
    <property type="project" value="TreeGrafter"/>
</dbReference>
<evidence type="ECO:0000313" key="15">
    <source>
        <dbReference type="Proteomes" id="UP000030747"/>
    </source>
</evidence>
<evidence type="ECO:0000256" key="9">
    <source>
        <dbReference type="ARBA" id="ARBA00034811"/>
    </source>
</evidence>
<evidence type="ECO:0000256" key="11">
    <source>
        <dbReference type="ARBA" id="ARBA00048778"/>
    </source>
</evidence>
<dbReference type="GeneID" id="25251602"/>
<evidence type="ECO:0000256" key="10">
    <source>
        <dbReference type="ARBA" id="ARBA00034920"/>
    </source>
</evidence>
<accession>U6KND9</accession>
<dbReference type="VEuPathDB" id="ToxoDB:ETH2_1359100"/>
<evidence type="ECO:0000256" key="6">
    <source>
        <dbReference type="ARBA" id="ARBA00022840"/>
    </source>
</evidence>
<organism evidence="14 15">
    <name type="scientific">Eimeria tenella</name>
    <name type="common">Coccidian parasite</name>
    <dbReference type="NCBI Taxonomy" id="5802"/>
    <lineage>
        <taxon>Eukaryota</taxon>
        <taxon>Sar</taxon>
        <taxon>Alveolata</taxon>
        <taxon>Apicomplexa</taxon>
        <taxon>Conoidasida</taxon>
        <taxon>Coccidia</taxon>
        <taxon>Eucoccidiorida</taxon>
        <taxon>Eimeriorina</taxon>
        <taxon>Eimeriidae</taxon>
        <taxon>Eimeria</taxon>
    </lineage>
</organism>
<evidence type="ECO:0000256" key="8">
    <source>
        <dbReference type="ARBA" id="ARBA00023136"/>
    </source>
</evidence>
<feature type="domain" description="AAA+ ATPase" evidence="13">
    <location>
        <begin position="351"/>
        <end position="488"/>
    </location>
</feature>
<keyword evidence="5" id="KW-0378">Hydrolase</keyword>
<dbReference type="GO" id="GO:0005829">
    <property type="term" value="C:cytosol"/>
    <property type="evidence" value="ECO:0007669"/>
    <property type="project" value="TreeGrafter"/>
</dbReference>
<comment type="similarity">
    <text evidence="2">Belongs to the AAA ATPase family.</text>
</comment>
<evidence type="ECO:0000256" key="5">
    <source>
        <dbReference type="ARBA" id="ARBA00022801"/>
    </source>
</evidence>
<evidence type="ECO:0000256" key="7">
    <source>
        <dbReference type="ARBA" id="ARBA00023054"/>
    </source>
</evidence>
<dbReference type="PROSITE" id="PS00674">
    <property type="entry name" value="AAA"/>
    <property type="match status" value="2"/>
</dbReference>
<dbReference type="SMART" id="SM00382">
    <property type="entry name" value="AAA"/>
    <property type="match status" value="2"/>
</dbReference>
<dbReference type="RefSeq" id="XP_013228645.1">
    <property type="nucleotide sequence ID" value="XM_013373191.1"/>
</dbReference>
<dbReference type="VEuPathDB" id="ToxoDB:ETH_00012130"/>
<dbReference type="GO" id="GO:0016887">
    <property type="term" value="F:ATP hydrolysis activity"/>
    <property type="evidence" value="ECO:0007669"/>
    <property type="project" value="InterPro"/>
</dbReference>
<reference evidence="14" key="1">
    <citation type="submission" date="2013-10" db="EMBL/GenBank/DDBJ databases">
        <title>Genomic analysis of the causative agents of coccidiosis in chickens.</title>
        <authorList>
            <person name="Reid A.J."/>
            <person name="Blake D."/>
            <person name="Billington K."/>
            <person name="Browne H."/>
            <person name="Dunn M."/>
            <person name="Hung S."/>
            <person name="Kawahara F."/>
            <person name="Miranda-Saavedra D."/>
            <person name="Mourier T."/>
            <person name="Nagra H."/>
            <person name="Otto T.D."/>
            <person name="Rawlings N."/>
            <person name="Sanchez A."/>
            <person name="Sanders M."/>
            <person name="Subramaniam C."/>
            <person name="Tay Y."/>
            <person name="Dear P."/>
            <person name="Doerig C."/>
            <person name="Gruber A."/>
            <person name="Parkinson J."/>
            <person name="Shirley M."/>
            <person name="Wan K.L."/>
            <person name="Berriman M."/>
            <person name="Tomley F."/>
            <person name="Pain A."/>
        </authorList>
    </citation>
    <scope>NUCLEOTIDE SEQUENCE [LARGE SCALE GENOMIC DNA]</scope>
    <source>
        <strain evidence="14">Houghton</strain>
    </source>
</reference>
<keyword evidence="15" id="KW-1185">Reference proteome</keyword>
<comment type="subcellular location">
    <subcellularLocation>
        <location evidence="1">Membrane</location>
    </subcellularLocation>
</comment>
<dbReference type="GO" id="GO:0005524">
    <property type="term" value="F:ATP binding"/>
    <property type="evidence" value="ECO:0007669"/>
    <property type="project" value="UniProtKB-KW"/>
</dbReference>
<gene>
    <name evidence="14" type="ORF">ETH_00012130</name>
</gene>
<dbReference type="InterPro" id="IPR003593">
    <property type="entry name" value="AAA+_ATPase"/>
</dbReference>
<proteinExistence type="inferred from homology"/>
<keyword evidence="6" id="KW-0067">ATP-binding</keyword>
<protein>
    <recommendedName>
        <fullName evidence="9">Peroxisomal ATPase PEX6</fullName>
    </recommendedName>
    <alternativeName>
        <fullName evidence="10">Peroxin-6</fullName>
    </alternativeName>
</protein>
<evidence type="ECO:0000256" key="3">
    <source>
        <dbReference type="ARBA" id="ARBA00022593"/>
    </source>
</evidence>
<evidence type="ECO:0000256" key="4">
    <source>
        <dbReference type="ARBA" id="ARBA00022741"/>
    </source>
</evidence>
<feature type="non-terminal residue" evidence="14">
    <location>
        <position position="1"/>
    </location>
</feature>
<dbReference type="AlphaFoldDB" id="U6KND9"/>
<dbReference type="PANTHER" id="PTHR23077:SF9">
    <property type="entry name" value="PEROXISOMAL ATPASE PEX6"/>
    <property type="match status" value="1"/>
</dbReference>
<dbReference type="InterPro" id="IPR003960">
    <property type="entry name" value="ATPase_AAA_CS"/>
</dbReference>
<dbReference type="FunFam" id="3.40.50.300:FF:000109">
    <property type="entry name" value="Peroxisomal biogenesis factor 6"/>
    <property type="match status" value="1"/>
</dbReference>
<dbReference type="InterPro" id="IPR003959">
    <property type="entry name" value="ATPase_AAA_core"/>
</dbReference>
<dbReference type="Proteomes" id="UP000030747">
    <property type="component" value="Unassembled WGS sequence"/>
</dbReference>
<feature type="region of interest" description="Disordered" evidence="12">
    <location>
        <begin position="24"/>
        <end position="53"/>
    </location>
</feature>
<evidence type="ECO:0000259" key="13">
    <source>
        <dbReference type="SMART" id="SM00382"/>
    </source>
</evidence>
<dbReference type="Gene3D" id="3.40.50.300">
    <property type="entry name" value="P-loop containing nucleotide triphosphate hydrolases"/>
    <property type="match status" value="2"/>
</dbReference>
<dbReference type="Pfam" id="PF00004">
    <property type="entry name" value="AAA"/>
    <property type="match status" value="2"/>
</dbReference>
<keyword evidence="7" id="KW-0175">Coiled coil</keyword>
<sequence>LTNGLTIEDSKRLFGCLVDAAAEGLSSSSSGSNNSSNSSNSSSSRHRAGGRSAAAEALEADKGLIVLSQQLRLSPITLRRLTKPFISSSDTSTANIPEVHWADVGGMEDAKEHIRQLITLPLKHPKLFSNARLRSGCLLFGPPGTGKTLLAKAIATECDVNFISVKGPEVLNKYIGESEKNVRDIFAKARACQPCVLFFDEIDALLPRRGKASDSGGVLDRVVAQVLAEMDSLPPKVFVIGATNRIELLDGAALRAGRLQRLVYVGVQQDKGPLLHALTQQQIVLGAPAASLRALESSSSSSEAAAVLEQLKVDVHPGATGADCKALCSSAALMAIKEKIKFAKTLEYARLRSGCLLFGPPGTGKTLLAKAIATECDVNFISVKGPEVLNKYIGESEKNVRDIFAKARACQPCVLFFDEIDALLPRRGKASDSGGVLDRVVAQVLAEMDSLPPKVFVIGATNRIELLDGAALRAGRLQRLVYVGVQQDKGPLLHALTQQQIVLGAPAASLRALESSSSSSEAAAVLEQLKVDVHPGATGADCKALCSSAALMAIKEKIKFAKTLESALGLRPNVLQAAALGAWRCIDHEAEPLGCTYTVDLLLPGPAAAAAAGGAAAAAAAGAETPKAQLRLMSNTEVKGGGEVECLQVWLGCMYTSAEAAAADENEKEKKIEDLFWAVSTLPAAAAAAAAAGACSGGTLQLLLPAAPPEPPLQQQQQQQEACAARLNGHKAAAWATANSSPKSLLCMHLGPPPCFLFSVHVLYIHLKKALEELRPSVSAQDLRRYERLREQYAALT</sequence>
<name>U6KND9_EIMTE</name>
<dbReference type="FunFam" id="3.40.50.300:FF:001025">
    <property type="entry name" value="ATPase family, AAA domain-containing 2B"/>
    <property type="match status" value="1"/>
</dbReference>
<dbReference type="EMBL" id="HG673779">
    <property type="protein sequence ID" value="CDJ37807.1"/>
    <property type="molecule type" value="Genomic_DNA"/>
</dbReference>
<feature type="compositionally biased region" description="Low complexity" evidence="12">
    <location>
        <begin position="24"/>
        <end position="43"/>
    </location>
</feature>
<dbReference type="GO" id="GO:0016558">
    <property type="term" value="P:protein import into peroxisome matrix"/>
    <property type="evidence" value="ECO:0007669"/>
    <property type="project" value="TreeGrafter"/>
</dbReference>
<evidence type="ECO:0000256" key="1">
    <source>
        <dbReference type="ARBA" id="ARBA00004370"/>
    </source>
</evidence>
<dbReference type="PANTHER" id="PTHR23077">
    <property type="entry name" value="AAA-FAMILY ATPASE"/>
    <property type="match status" value="1"/>
</dbReference>
<evidence type="ECO:0000256" key="12">
    <source>
        <dbReference type="SAM" id="MobiDB-lite"/>
    </source>
</evidence>
<comment type="catalytic activity">
    <reaction evidence="11">
        <text>ATP + H2O = ADP + phosphate + H(+)</text>
        <dbReference type="Rhea" id="RHEA:13065"/>
        <dbReference type="ChEBI" id="CHEBI:15377"/>
        <dbReference type="ChEBI" id="CHEBI:15378"/>
        <dbReference type="ChEBI" id="CHEBI:30616"/>
        <dbReference type="ChEBI" id="CHEBI:43474"/>
        <dbReference type="ChEBI" id="CHEBI:456216"/>
    </reaction>
    <physiologicalReaction direction="left-to-right" evidence="11">
        <dbReference type="Rhea" id="RHEA:13066"/>
    </physiologicalReaction>
</comment>
<reference evidence="14" key="2">
    <citation type="submission" date="2013-10" db="EMBL/GenBank/DDBJ databases">
        <authorList>
            <person name="Aslett M."/>
        </authorList>
    </citation>
    <scope>NUCLEOTIDE SEQUENCE [LARGE SCALE GENOMIC DNA]</scope>
    <source>
        <strain evidence="14">Houghton</strain>
    </source>
</reference>
<dbReference type="OrthoDB" id="2187at2759"/>
<evidence type="ECO:0000313" key="14">
    <source>
        <dbReference type="EMBL" id="CDJ37807.1"/>
    </source>
</evidence>
<keyword evidence="3" id="KW-0962">Peroxisome biogenesis</keyword>
<feature type="domain" description="AAA+ ATPase" evidence="13">
    <location>
        <begin position="133"/>
        <end position="270"/>
    </location>
</feature>
<evidence type="ECO:0000256" key="2">
    <source>
        <dbReference type="ARBA" id="ARBA00006914"/>
    </source>
</evidence>
<dbReference type="InterPro" id="IPR050168">
    <property type="entry name" value="AAA_ATPase_domain"/>
</dbReference>
<dbReference type="VEuPathDB" id="ToxoDB:ETH2_1462700"/>
<keyword evidence="8" id="KW-0472">Membrane</keyword>
<dbReference type="SUPFAM" id="SSF52540">
    <property type="entry name" value="P-loop containing nucleoside triphosphate hydrolases"/>
    <property type="match status" value="2"/>
</dbReference>
<keyword evidence="4" id="KW-0547">Nucleotide-binding</keyword>